<protein>
    <submittedName>
        <fullName evidence="1">Uncharacterized protein</fullName>
    </submittedName>
</protein>
<organism evidence="1 2">
    <name type="scientific">Parashewanella spongiae</name>
    <dbReference type="NCBI Taxonomy" id="342950"/>
    <lineage>
        <taxon>Bacteria</taxon>
        <taxon>Pseudomonadati</taxon>
        <taxon>Pseudomonadota</taxon>
        <taxon>Gammaproteobacteria</taxon>
        <taxon>Alteromonadales</taxon>
        <taxon>Shewanellaceae</taxon>
        <taxon>Parashewanella</taxon>
    </lineage>
</organism>
<dbReference type="EMBL" id="QYYH01000015">
    <property type="protein sequence ID" value="RJY18795.1"/>
    <property type="molecule type" value="Genomic_DNA"/>
</dbReference>
<dbReference type="RefSeq" id="WP_121852320.1">
    <property type="nucleotide sequence ID" value="NZ_CP037952.1"/>
</dbReference>
<evidence type="ECO:0000313" key="2">
    <source>
        <dbReference type="Proteomes" id="UP000273022"/>
    </source>
</evidence>
<accession>A0A3A6TRM9</accession>
<keyword evidence="2" id="KW-1185">Reference proteome</keyword>
<comment type="caution">
    <text evidence="1">The sequence shown here is derived from an EMBL/GenBank/DDBJ whole genome shotgun (WGS) entry which is preliminary data.</text>
</comment>
<dbReference type="AlphaFoldDB" id="A0A3A6TRM9"/>
<reference evidence="1 2" key="1">
    <citation type="submission" date="2018-09" db="EMBL/GenBank/DDBJ databases">
        <title>Phylogeny of the Shewanellaceae, and recommendation for two new genera, Pseudoshewanella and Parashewanella.</title>
        <authorList>
            <person name="Wang G."/>
        </authorList>
    </citation>
    <scope>NUCLEOTIDE SEQUENCE [LARGE SCALE GENOMIC DNA]</scope>
    <source>
        <strain evidence="1 2">KCTC 22492</strain>
    </source>
</reference>
<proteinExistence type="predicted"/>
<name>A0A3A6TRM9_9GAMM</name>
<gene>
    <name evidence="1" type="ORF">D5R81_03760</name>
</gene>
<sequence>MSLEVRNYVSDIHWGNKQEPLKNGGKQFFSTSKDSKTWELTPITSPQFNGLKKFLKPIHILKNYSHSHELKKALNAEGITPISTSEIRETETKSLEAHNTKFEKFGEYYEITSDGQSKATILYVTQSNVTEFIKTEEGQSAAKVVEAIKSIPICTDLSIELNKAGMSPSEPTKLMRCPLSNEVLTPENTIQAELINTKAFPSFSFREKNLGFDRSKHTIWVTVSKSGLRSHLLPQSQREFSLSKVAIVPSLMDESSVREARIVDSTNIRREFK</sequence>
<evidence type="ECO:0000313" key="1">
    <source>
        <dbReference type="EMBL" id="RJY18795.1"/>
    </source>
</evidence>
<dbReference type="Proteomes" id="UP000273022">
    <property type="component" value="Unassembled WGS sequence"/>
</dbReference>